<evidence type="ECO:0000256" key="3">
    <source>
        <dbReference type="ARBA" id="ARBA00022801"/>
    </source>
</evidence>
<evidence type="ECO:0000313" key="9">
    <source>
        <dbReference type="EMBL" id="WLP85319.1"/>
    </source>
</evidence>
<keyword evidence="5" id="KW-0067">ATP-binding</keyword>
<evidence type="ECO:0000256" key="5">
    <source>
        <dbReference type="ARBA" id="ARBA00022840"/>
    </source>
</evidence>
<dbReference type="PRINTS" id="PR00830">
    <property type="entry name" value="ENDOLAPTASE"/>
</dbReference>
<dbReference type="Proteomes" id="UP001237011">
    <property type="component" value="Chromosome"/>
</dbReference>
<keyword evidence="10" id="KW-1185">Reference proteome</keyword>
<evidence type="ECO:0000256" key="2">
    <source>
        <dbReference type="ARBA" id="ARBA00022741"/>
    </source>
</evidence>
<protein>
    <recommendedName>
        <fullName evidence="7">endopeptidase La</fullName>
        <ecNumber evidence="7">3.4.21.53</ecNumber>
    </recommendedName>
</protein>
<comment type="similarity">
    <text evidence="7">Belongs to the peptidase S16 family.</text>
</comment>
<feature type="active site" evidence="7">
    <location>
        <position position="838"/>
    </location>
</feature>
<dbReference type="InterPro" id="IPR054594">
    <property type="entry name" value="Lon_lid"/>
</dbReference>
<dbReference type="InterPro" id="IPR008269">
    <property type="entry name" value="Lon_proteolytic"/>
</dbReference>
<dbReference type="SUPFAM" id="SSF52540">
    <property type="entry name" value="P-loop containing nucleoside triphosphate hydrolases"/>
    <property type="match status" value="1"/>
</dbReference>
<dbReference type="RefSeq" id="WP_305937755.1">
    <property type="nucleotide sequence ID" value="NZ_CP132191.1"/>
</dbReference>
<dbReference type="InterPro" id="IPR020568">
    <property type="entry name" value="Ribosomal_Su5_D2-typ_SF"/>
</dbReference>
<dbReference type="Gene3D" id="3.30.230.10">
    <property type="match status" value="1"/>
</dbReference>
<comment type="catalytic activity">
    <reaction evidence="7">
        <text>Hydrolysis of proteins in presence of ATP.</text>
        <dbReference type="EC" id="3.4.21.53"/>
    </reaction>
</comment>
<dbReference type="InterPro" id="IPR003959">
    <property type="entry name" value="ATPase_AAA_core"/>
</dbReference>
<dbReference type="Pfam" id="PF22667">
    <property type="entry name" value="Lon_lid"/>
    <property type="match status" value="1"/>
</dbReference>
<dbReference type="Pfam" id="PF05362">
    <property type="entry name" value="Lon_C"/>
    <property type="match status" value="1"/>
</dbReference>
<dbReference type="EMBL" id="CP132191">
    <property type="protein sequence ID" value="WLP85319.1"/>
    <property type="molecule type" value="Genomic_DNA"/>
</dbReference>
<dbReference type="InterPro" id="IPR027065">
    <property type="entry name" value="Lon_Prtase"/>
</dbReference>
<evidence type="ECO:0000313" key="10">
    <source>
        <dbReference type="Proteomes" id="UP001237011"/>
    </source>
</evidence>
<evidence type="ECO:0000256" key="6">
    <source>
        <dbReference type="ARBA" id="ARBA00023016"/>
    </source>
</evidence>
<organism evidence="9 10">
    <name type="scientific">Mycoplasma seminis</name>
    <dbReference type="NCBI Taxonomy" id="512749"/>
    <lineage>
        <taxon>Bacteria</taxon>
        <taxon>Bacillati</taxon>
        <taxon>Mycoplasmatota</taxon>
        <taxon>Mollicutes</taxon>
        <taxon>Mycoplasmataceae</taxon>
        <taxon>Mycoplasma</taxon>
    </lineage>
</organism>
<dbReference type="SUPFAM" id="SSF54211">
    <property type="entry name" value="Ribosomal protein S5 domain 2-like"/>
    <property type="match status" value="1"/>
</dbReference>
<proteinExistence type="inferred from homology"/>
<evidence type="ECO:0000256" key="4">
    <source>
        <dbReference type="ARBA" id="ARBA00022825"/>
    </source>
</evidence>
<keyword evidence="2" id="KW-0547">Nucleotide-binding</keyword>
<gene>
    <name evidence="9" type="primary">lon</name>
    <name evidence="9" type="ORF">Q8852_03275</name>
</gene>
<dbReference type="InterPro" id="IPR003593">
    <property type="entry name" value="AAA+_ATPase"/>
</dbReference>
<feature type="active site" evidence="7">
    <location>
        <position position="881"/>
    </location>
</feature>
<dbReference type="EC" id="3.4.21.53" evidence="7"/>
<dbReference type="CDD" id="cd19500">
    <property type="entry name" value="RecA-like_Lon"/>
    <property type="match status" value="1"/>
</dbReference>
<dbReference type="GO" id="GO:0004252">
    <property type="term" value="F:serine-type endopeptidase activity"/>
    <property type="evidence" value="ECO:0007669"/>
    <property type="project" value="UniProtKB-EC"/>
</dbReference>
<dbReference type="Pfam" id="PF00004">
    <property type="entry name" value="AAA"/>
    <property type="match status" value="1"/>
</dbReference>
<dbReference type="PANTHER" id="PTHR10046">
    <property type="entry name" value="ATP DEPENDENT LON PROTEASE FAMILY MEMBER"/>
    <property type="match status" value="1"/>
</dbReference>
<evidence type="ECO:0000259" key="8">
    <source>
        <dbReference type="PROSITE" id="PS51786"/>
    </source>
</evidence>
<dbReference type="InterPro" id="IPR027417">
    <property type="entry name" value="P-loop_NTPase"/>
</dbReference>
<dbReference type="InterPro" id="IPR014721">
    <property type="entry name" value="Ribsml_uS5_D2-typ_fold_subgr"/>
</dbReference>
<sequence length="944" mass="106409">MAKKTNKEGINSTFIINGKEYQILDTKEAIKKLDVTENLNGDITDDEILDQIAIEPSLDGSEKRPKLLREFGVLISTNDIATPAGIANFSLSLESPQAKDLLAFLSKIDLAKSEDNRLVLFTEISTEKRNYALYVKPISWREVNGYLQVVYKPLFVFRVLQISEKQDTEEDPNESLFPRFIVTGYLIEKGNSVLELEDSGFDQTVIEGLLKAIEGFVAGSGHHGMPGDMDKADGYEGNPFVLPCKLNYETEKAYSIPEVFDFFEENTPKNVSRVSSQYIIEKFCTLINFLDNYHFATKPQVVEYFGYRDPERTNPLHKLFQQITEILTLEIEINTRVNTGLAEKLSRQQQEFIAREKIKQLQDYLVEIGTKPEVDEFTETIQSDFRSIYPESVIKLIEEEEKKSAEMMPASPEAAISKNYVNTLKKLPWRKVQNETLDIKHVKSVLDEYHYGLEEIKERILEYLAVLINLKNKTESKDDYTRINKEFLIDHNLFKEDGNHQDKFNNVPILTLVGPPGTGKTSLTKAIAEALGREFVKISLGGVHDESEIRGHRRTYVGAMPGKIIKGITKAGVSNPIILLDEIDKMASDFKGDPASAMLEVLDPEQNTKFQDHYLEHEYDLSKCIFIATANYFESIPAALIDRVEIIDLSAYTLTEKVNIAKKHLLPKVLEQAGLEANMLQIDDATLEYIIKHYTMEAGVRGLKRVLDKIARKIVLKALNDESLKEYKVEISELENLLGVIKFKDEEKEENDLPGIVTGLAYTSYGGSTLPIEVTTYEGKPEIKLTGSLKEVMQESAQIALTYVRANAEKFGIKDFDFESNTIHIHVPEGAVPKDGPSAGVTFTTAIISALSHRVVSSEIGMTGEITLRGKVLEIGGLKEKSFAAASKGLKRIFIPAGNVRNLKDVPLEIKKELTYIPVKNYEEIYSVIFENKEPKTTLTFSEN</sequence>
<dbReference type="NCBIfam" id="TIGR00763">
    <property type="entry name" value="lon"/>
    <property type="match status" value="1"/>
</dbReference>
<feature type="domain" description="Lon proteolytic" evidence="8">
    <location>
        <begin position="751"/>
        <end position="932"/>
    </location>
</feature>
<dbReference type="SMART" id="SM00382">
    <property type="entry name" value="AAA"/>
    <property type="match status" value="1"/>
</dbReference>
<keyword evidence="6" id="KW-0346">Stress response</keyword>
<dbReference type="Gene3D" id="1.10.8.60">
    <property type="match status" value="1"/>
</dbReference>
<dbReference type="Gene3D" id="3.40.50.300">
    <property type="entry name" value="P-loop containing nucleotide triphosphate hydrolases"/>
    <property type="match status" value="1"/>
</dbReference>
<dbReference type="PROSITE" id="PS51786">
    <property type="entry name" value="LON_PROTEOLYTIC"/>
    <property type="match status" value="1"/>
</dbReference>
<keyword evidence="1 7" id="KW-0645">Protease</keyword>
<name>A0ABY9HAU4_9MOLU</name>
<keyword evidence="4 7" id="KW-0720">Serine protease</keyword>
<accession>A0ABY9HAU4</accession>
<reference evidence="9" key="1">
    <citation type="submission" date="2023-08" db="EMBL/GenBank/DDBJ databases">
        <title>Complete genome sequence of Mycoplasma seminis 2200.</title>
        <authorList>
            <person name="Spergser J."/>
        </authorList>
    </citation>
    <scope>NUCLEOTIDE SEQUENCE [LARGE SCALE GENOMIC DNA]</scope>
    <source>
        <strain evidence="9">2200</strain>
    </source>
</reference>
<evidence type="ECO:0000256" key="1">
    <source>
        <dbReference type="ARBA" id="ARBA00022670"/>
    </source>
</evidence>
<dbReference type="InterPro" id="IPR004815">
    <property type="entry name" value="Lon_bac/euk-typ"/>
</dbReference>
<keyword evidence="3 7" id="KW-0378">Hydrolase</keyword>
<evidence type="ECO:0000256" key="7">
    <source>
        <dbReference type="PROSITE-ProRule" id="PRU01122"/>
    </source>
</evidence>